<dbReference type="Pfam" id="PF06094">
    <property type="entry name" value="GGACT"/>
    <property type="match status" value="1"/>
</dbReference>
<dbReference type="InterPro" id="IPR009288">
    <property type="entry name" value="AIG2-like_dom"/>
</dbReference>
<dbReference type="InterPro" id="IPR013024">
    <property type="entry name" value="GGCT-like"/>
</dbReference>
<evidence type="ECO:0000313" key="3">
    <source>
        <dbReference type="Proteomes" id="UP001231109"/>
    </source>
</evidence>
<keyword evidence="3" id="KW-1185">Reference proteome</keyword>
<accession>A0ABT9HY99</accession>
<dbReference type="Gene3D" id="3.10.490.10">
    <property type="entry name" value="Gamma-glutamyl cyclotransferase-like"/>
    <property type="match status" value="1"/>
</dbReference>
<gene>
    <name evidence="2" type="ORF">ORJ04_09085</name>
</gene>
<dbReference type="EMBL" id="JAPJDZ010000018">
    <property type="protein sequence ID" value="MDP5136100.1"/>
    <property type="molecule type" value="Genomic_DNA"/>
</dbReference>
<organism evidence="2 3">
    <name type="scientific">Rheinheimera baltica</name>
    <dbReference type="NCBI Taxonomy" id="67576"/>
    <lineage>
        <taxon>Bacteria</taxon>
        <taxon>Pseudomonadati</taxon>
        <taxon>Pseudomonadota</taxon>
        <taxon>Gammaproteobacteria</taxon>
        <taxon>Chromatiales</taxon>
        <taxon>Chromatiaceae</taxon>
        <taxon>Rheinheimera</taxon>
    </lineage>
</organism>
<reference evidence="2 3" key="1">
    <citation type="submission" date="2022-11" db="EMBL/GenBank/DDBJ databases">
        <title>Viruses from the air-sea interface of a natural surface slick.</title>
        <authorList>
            <person name="Rahlff J."/>
            <person name="Holmfeldt K."/>
        </authorList>
    </citation>
    <scope>NUCLEOTIDE SEQUENCE [LARGE SCALE GENOMIC DNA]</scope>
    <source>
        <strain evidence="2 3">SMS4</strain>
    </source>
</reference>
<name>A0ABT9HY99_9GAMM</name>
<sequence length="134" mass="15228">MQNYLFVYGTLRRSARHPMHKLLATGSCFIGRAHYQGRLYQIAHYPGVVASLNPADLVVGELYQLLQPDLMLAELDHYEACSAAFAKPQEYRRELQQVKLENGDNITCWVYLYNLNVDGMACILSGDFLNQGIE</sequence>
<comment type="caution">
    <text evidence="2">The sequence shown here is derived from an EMBL/GenBank/DDBJ whole genome shotgun (WGS) entry which is preliminary data.</text>
</comment>
<dbReference type="CDD" id="cd06661">
    <property type="entry name" value="GGCT_like"/>
    <property type="match status" value="1"/>
</dbReference>
<protein>
    <submittedName>
        <fullName evidence="2">Gamma-glutamylcyclotransferase</fullName>
    </submittedName>
</protein>
<evidence type="ECO:0000313" key="2">
    <source>
        <dbReference type="EMBL" id="MDP5136100.1"/>
    </source>
</evidence>
<dbReference type="InterPro" id="IPR036568">
    <property type="entry name" value="GGCT-like_sf"/>
</dbReference>
<evidence type="ECO:0000259" key="1">
    <source>
        <dbReference type="Pfam" id="PF06094"/>
    </source>
</evidence>
<dbReference type="SUPFAM" id="SSF110857">
    <property type="entry name" value="Gamma-glutamyl cyclotransferase-like"/>
    <property type="match status" value="1"/>
</dbReference>
<proteinExistence type="predicted"/>
<feature type="domain" description="Gamma-glutamylcyclotransferase AIG2-like" evidence="1">
    <location>
        <begin position="5"/>
        <end position="128"/>
    </location>
</feature>
<dbReference type="RefSeq" id="WP_027671089.1">
    <property type="nucleotide sequence ID" value="NZ_JAPJDY010000004.1"/>
</dbReference>
<dbReference type="Proteomes" id="UP001231109">
    <property type="component" value="Unassembled WGS sequence"/>
</dbReference>